<evidence type="ECO:0000313" key="2">
    <source>
        <dbReference type="Proteomes" id="UP000192907"/>
    </source>
</evidence>
<evidence type="ECO:0000313" key="1">
    <source>
        <dbReference type="EMBL" id="SMF76541.1"/>
    </source>
</evidence>
<protein>
    <submittedName>
        <fullName evidence="1">Uncharacterized ACR, YdiU/UPF0061 family</fullName>
    </submittedName>
</protein>
<dbReference type="EMBL" id="FWZT01000030">
    <property type="protein sequence ID" value="SMF76541.1"/>
    <property type="molecule type" value="Genomic_DNA"/>
</dbReference>
<dbReference type="GO" id="GO:0046872">
    <property type="term" value="F:metal ion binding"/>
    <property type="evidence" value="ECO:0007669"/>
    <property type="project" value="UniProtKB-KW"/>
</dbReference>
<dbReference type="AlphaFoldDB" id="A0A1Y6CUY0"/>
<dbReference type="RefSeq" id="WP_159455682.1">
    <property type="nucleotide sequence ID" value="NZ_FWZT01000030.1"/>
</dbReference>
<proteinExistence type="predicted"/>
<sequence length="610" mass="70778">MALKNFQKKMIQESYAKIRKIDGTHPFKESVHGSFVSYRVRYRGRGRISYFNFPLAKEMGLISSDHPHVMSRSLESALLDTFSIQIINEYDMTHGTKIDPNDVKPNQYMATRYLQLQHPSKIGITSGDGRSIWNGVVRHRGKVWDVSSCGTGATCLSPATAINNKYFRTGDPAVSYGCGHSTVSEGLVDVLFSEILTKNRIDTERVLCVIAYPKGLGTTVRVGKNLLRPSHFFNHLKQGQYLRLKDVADYYIQRQVQNGDWKIPKGQNQYLYLRDRMVETFADIAAKFEAHYIFCWLDWDGDNVLADGGIIDFGSVRQFGLYYHEYKFDDAERWSTNIKEQRGKARYTVQTFIQLVDYLISGKRKPIHSFRNHRSLKRFDRLLEWRLKEELLWKVGFNEPQIKFLMGFANKHVDQLLKSHSYLEQIKSREGVHQVADGQNCNILSNTRKLLLELPGAMVDLEPLDQQAFLKILGSHHSQYESFPKTRALRQHIQKFQKSYIKLVQKTSDNQGRSSAIILANLRQRAQQINHPERITGDSLCLVVEEILKKRSSFSFEQLEQLILHFVNEQILNPDFKPSKAWREAVRPPIFSRRFYRRILKLVSDYREGL</sequence>
<accession>A0A1Y6CUY0</accession>
<gene>
    <name evidence="1" type="ORF">SAMN06296036_13039</name>
</gene>
<dbReference type="GO" id="GO:0016779">
    <property type="term" value="F:nucleotidyltransferase activity"/>
    <property type="evidence" value="ECO:0007669"/>
    <property type="project" value="UniProtKB-KW"/>
</dbReference>
<dbReference type="GO" id="GO:0005524">
    <property type="term" value="F:ATP binding"/>
    <property type="evidence" value="ECO:0007669"/>
    <property type="project" value="UniProtKB-KW"/>
</dbReference>
<reference evidence="2" key="1">
    <citation type="submission" date="2017-04" db="EMBL/GenBank/DDBJ databases">
        <authorList>
            <person name="Varghese N."/>
            <person name="Submissions S."/>
        </authorList>
    </citation>
    <scope>NUCLEOTIDE SEQUENCE [LARGE SCALE GENOMIC DNA]</scope>
    <source>
        <strain evidence="2">RKEM611</strain>
    </source>
</reference>
<keyword evidence="2" id="KW-1185">Reference proteome</keyword>
<dbReference type="Proteomes" id="UP000192907">
    <property type="component" value="Unassembled WGS sequence"/>
</dbReference>
<dbReference type="STRING" id="1513793.SAMN06296036_13039"/>
<name>A0A1Y6CUY0_9BACT</name>
<organism evidence="1 2">
    <name type="scientific">Pseudobacteriovorax antillogorgiicola</name>
    <dbReference type="NCBI Taxonomy" id="1513793"/>
    <lineage>
        <taxon>Bacteria</taxon>
        <taxon>Pseudomonadati</taxon>
        <taxon>Bdellovibrionota</taxon>
        <taxon>Oligoflexia</taxon>
        <taxon>Oligoflexales</taxon>
        <taxon>Pseudobacteriovoracaceae</taxon>
        <taxon>Pseudobacteriovorax</taxon>
    </lineage>
</organism>